<evidence type="ECO:0000313" key="2">
    <source>
        <dbReference type="Proteomes" id="UP001285263"/>
    </source>
</evidence>
<dbReference type="EMBL" id="JAXCLA010000012">
    <property type="protein sequence ID" value="MDY0748931.1"/>
    <property type="molecule type" value="Genomic_DNA"/>
</dbReference>
<dbReference type="SUPFAM" id="SSF53756">
    <property type="entry name" value="UDP-Glycosyltransferase/glycogen phosphorylase"/>
    <property type="match status" value="1"/>
</dbReference>
<protein>
    <recommendedName>
        <fullName evidence="3">Glycosyltransferase subfamily 4-like N-terminal domain-containing protein</fullName>
    </recommendedName>
</protein>
<evidence type="ECO:0008006" key="3">
    <source>
        <dbReference type="Google" id="ProtNLM"/>
    </source>
</evidence>
<evidence type="ECO:0000313" key="1">
    <source>
        <dbReference type="EMBL" id="MDY0748931.1"/>
    </source>
</evidence>
<dbReference type="PANTHER" id="PTHR12526">
    <property type="entry name" value="GLYCOSYLTRANSFERASE"/>
    <property type="match status" value="1"/>
</dbReference>
<name>A0ABU5DRI1_9BURK</name>
<keyword evidence="2" id="KW-1185">Reference proteome</keyword>
<proteinExistence type="predicted"/>
<reference evidence="1 2" key="1">
    <citation type="submission" date="2023-11" db="EMBL/GenBank/DDBJ databases">
        <title>Paucibacter sp. nov., isolated from fresh soil in Korea.</title>
        <authorList>
            <person name="Le N.T.T."/>
        </authorList>
    </citation>
    <scope>NUCLEOTIDE SEQUENCE [LARGE SCALE GENOMIC DNA]</scope>
    <source>
        <strain evidence="1 2">R3-3</strain>
    </source>
</reference>
<sequence>MRILVASGFFESGLPSYREYSYCQQLAAAGHEVALMCGDQSQIWSRSRVKLAVTDPLANDAQFVAETGVRLLRRHVFLRYSDFVLYRPLVGEIRRADVVHIIEFRTGTTVLIAALAKLFGKPVVYDHEQRGDRLATWYSRADSLWRRLLVRTGSLFVDAVRHTVLANREHFLANCVKRTREKVETMFAPLGVDPQRFYFDPVARTALRERHGIAPDTPLAVMTGKLHSYKRVPEVVLACRQAGFRLMLVGSIAQDVRAALAELPPGDEIMLDQVSATELRAVYSAADVAVFTTFTLSYWEAHATGVRLLIPDSPFSRLVFEDDAEVRRYGEAAMFRVPDEEYQPQARIAEPLAAGLVALRARLADPTLRRASQLRFSAQTQAAKLIELYDRVRHPSVAR</sequence>
<comment type="caution">
    <text evidence="1">The sequence shown here is derived from an EMBL/GenBank/DDBJ whole genome shotgun (WGS) entry which is preliminary data.</text>
</comment>
<dbReference type="RefSeq" id="WP_320426901.1">
    <property type="nucleotide sequence ID" value="NZ_JAXCLA010000012.1"/>
</dbReference>
<dbReference type="Proteomes" id="UP001285263">
    <property type="component" value="Unassembled WGS sequence"/>
</dbReference>
<gene>
    <name evidence="1" type="ORF">SNE35_30820</name>
</gene>
<accession>A0ABU5DRI1</accession>
<organism evidence="1 2">
    <name type="scientific">Roseateles agri</name>
    <dbReference type="NCBI Taxonomy" id="3098619"/>
    <lineage>
        <taxon>Bacteria</taxon>
        <taxon>Pseudomonadati</taxon>
        <taxon>Pseudomonadota</taxon>
        <taxon>Betaproteobacteria</taxon>
        <taxon>Burkholderiales</taxon>
        <taxon>Sphaerotilaceae</taxon>
        <taxon>Roseateles</taxon>
    </lineage>
</organism>
<dbReference type="Gene3D" id="3.40.50.2000">
    <property type="entry name" value="Glycogen Phosphorylase B"/>
    <property type="match status" value="2"/>
</dbReference>
<dbReference type="PANTHER" id="PTHR12526:SF634">
    <property type="entry name" value="BLL3361 PROTEIN"/>
    <property type="match status" value="1"/>
</dbReference>